<proteinExistence type="predicted"/>
<gene>
    <name evidence="1" type="ORF">A2949_02120</name>
</gene>
<sequence length="97" mass="10970">MARDERFGIGKRIDDTFLNALEQLREASYASGNGKIALLGKVLQNTDLLRFFLQLAWECTLLEQKHYILLATDVESVGKMVGGWRKGLLSKTPSREK</sequence>
<name>A0A1F4Y304_9BACT</name>
<accession>A0A1F4Y304</accession>
<dbReference type="AlphaFoldDB" id="A0A1F4Y304"/>
<organism evidence="1 2">
    <name type="scientific">Candidatus Adlerbacteria bacterium RIFCSPLOWO2_01_FULL_54_21b</name>
    <dbReference type="NCBI Taxonomy" id="1797245"/>
    <lineage>
        <taxon>Bacteria</taxon>
        <taxon>Candidatus Adleribacteriota</taxon>
    </lineage>
</organism>
<comment type="caution">
    <text evidence="1">The sequence shown here is derived from an EMBL/GenBank/DDBJ whole genome shotgun (WGS) entry which is preliminary data.</text>
</comment>
<evidence type="ECO:0008006" key="3">
    <source>
        <dbReference type="Google" id="ProtNLM"/>
    </source>
</evidence>
<evidence type="ECO:0000313" key="1">
    <source>
        <dbReference type="EMBL" id="OGC87673.1"/>
    </source>
</evidence>
<evidence type="ECO:0000313" key="2">
    <source>
        <dbReference type="Proteomes" id="UP000178585"/>
    </source>
</evidence>
<protein>
    <recommendedName>
        <fullName evidence="3">Four helix bundle protein</fullName>
    </recommendedName>
</protein>
<dbReference type="EMBL" id="MEWZ01000002">
    <property type="protein sequence ID" value="OGC87673.1"/>
    <property type="molecule type" value="Genomic_DNA"/>
</dbReference>
<dbReference type="CDD" id="cd16376">
    <property type="entry name" value="Avd_like"/>
    <property type="match status" value="1"/>
</dbReference>
<dbReference type="Gene3D" id="1.20.1440.60">
    <property type="entry name" value="23S rRNA-intervening sequence"/>
    <property type="match status" value="1"/>
</dbReference>
<dbReference type="Proteomes" id="UP000178585">
    <property type="component" value="Unassembled WGS sequence"/>
</dbReference>
<dbReference type="InterPro" id="IPR036583">
    <property type="entry name" value="23S_rRNA_IVS_sf"/>
</dbReference>
<dbReference type="InterPro" id="IPR055360">
    <property type="entry name" value="bAvd"/>
</dbReference>
<reference evidence="1 2" key="1">
    <citation type="journal article" date="2016" name="Nat. Commun.">
        <title>Thousands of microbial genomes shed light on interconnected biogeochemical processes in an aquifer system.</title>
        <authorList>
            <person name="Anantharaman K."/>
            <person name="Brown C.T."/>
            <person name="Hug L.A."/>
            <person name="Sharon I."/>
            <person name="Castelle C.J."/>
            <person name="Probst A.J."/>
            <person name="Thomas B.C."/>
            <person name="Singh A."/>
            <person name="Wilkins M.J."/>
            <person name="Karaoz U."/>
            <person name="Brodie E.L."/>
            <person name="Williams K.H."/>
            <person name="Hubbard S.S."/>
            <person name="Banfield J.F."/>
        </authorList>
    </citation>
    <scope>NUCLEOTIDE SEQUENCE [LARGE SCALE GENOMIC DNA]</scope>
</reference>